<keyword evidence="2" id="KW-1133">Transmembrane helix</keyword>
<evidence type="ECO:0000256" key="1">
    <source>
        <dbReference type="SAM" id="MobiDB-lite"/>
    </source>
</evidence>
<keyword evidence="2" id="KW-0812">Transmembrane</keyword>
<protein>
    <submittedName>
        <fullName evidence="3">Uncharacterized protein</fullName>
    </submittedName>
</protein>
<evidence type="ECO:0000256" key="2">
    <source>
        <dbReference type="SAM" id="Phobius"/>
    </source>
</evidence>
<sequence>MTVSYPTLGFDPVASDSATGADVAAELRAATEKLAEVDAVLSGAGEQDWEGRTAEAFRSAMSEELRPRVRAAHRSFSEASRAFDGWVHELPGYRTRADALEQEAASAAASVQTATSNRSSIESPADDADQQAKDDHDDEVRSADLAVSVAHDALQGVLSRARALQAEVTERAGVVAAAFDTAMQAAPTEPGWLERAGQWASGLVDWKALGDFISEKFDWFMENVAPILQKLAKIIGAIATIVSVVAFLVGFVFPPAFAVASVAGTVAKVSSFVDLGIQGLRVVHGERGAAQAFLVQGAATVVGMGVARAIGPVATEATSNIRAGAFIPQVSFAGMGTNGGGAVATASYAVNNDFFHSAMYWSITSAKDLVDSGTTLRDETR</sequence>
<organism evidence="3 4">
    <name type="scientific">Curtobacterium luteum</name>
    <dbReference type="NCBI Taxonomy" id="33881"/>
    <lineage>
        <taxon>Bacteria</taxon>
        <taxon>Bacillati</taxon>
        <taxon>Actinomycetota</taxon>
        <taxon>Actinomycetes</taxon>
        <taxon>Micrococcales</taxon>
        <taxon>Microbacteriaceae</taxon>
        <taxon>Curtobacterium</taxon>
    </lineage>
</organism>
<dbReference type="AlphaFoldDB" id="A0A175RNH7"/>
<dbReference type="RefSeq" id="WP_058726071.1">
    <property type="nucleotide sequence ID" value="NZ_LDQC01000058.1"/>
</dbReference>
<accession>A0A175RNH7</accession>
<feature type="region of interest" description="Disordered" evidence="1">
    <location>
        <begin position="104"/>
        <end position="141"/>
    </location>
</feature>
<evidence type="ECO:0000313" key="4">
    <source>
        <dbReference type="Proteomes" id="UP000078252"/>
    </source>
</evidence>
<proteinExistence type="predicted"/>
<feature type="transmembrane region" description="Helical" evidence="2">
    <location>
        <begin position="231"/>
        <end position="253"/>
    </location>
</feature>
<feature type="compositionally biased region" description="Low complexity" evidence="1">
    <location>
        <begin position="104"/>
        <end position="115"/>
    </location>
</feature>
<reference evidence="3 4" key="1">
    <citation type="journal article" date="2016" name="Front. Microbiol.">
        <title>Genomic Resource of Rice Seed Associated Bacteria.</title>
        <authorList>
            <person name="Midha S."/>
            <person name="Bansal K."/>
            <person name="Sharma S."/>
            <person name="Kumar N."/>
            <person name="Patil P.P."/>
            <person name="Chaudhry V."/>
            <person name="Patil P.B."/>
        </authorList>
    </citation>
    <scope>NUCLEOTIDE SEQUENCE [LARGE SCALE GENOMIC DNA]</scope>
    <source>
        <strain evidence="3 4">NS184</strain>
    </source>
</reference>
<evidence type="ECO:0000313" key="3">
    <source>
        <dbReference type="EMBL" id="KTR05207.1"/>
    </source>
</evidence>
<dbReference type="EMBL" id="LDQC01000058">
    <property type="protein sequence ID" value="KTR05207.1"/>
    <property type="molecule type" value="Genomic_DNA"/>
</dbReference>
<dbReference type="OrthoDB" id="3831541at2"/>
<keyword evidence="2" id="KW-0472">Membrane</keyword>
<name>A0A175RNH7_9MICO</name>
<dbReference type="PATRIC" id="fig|33881.3.peg.2458"/>
<dbReference type="STRING" id="33881.NS184_10565"/>
<feature type="compositionally biased region" description="Basic and acidic residues" evidence="1">
    <location>
        <begin position="130"/>
        <end position="141"/>
    </location>
</feature>
<comment type="caution">
    <text evidence="3">The sequence shown here is derived from an EMBL/GenBank/DDBJ whole genome shotgun (WGS) entry which is preliminary data.</text>
</comment>
<dbReference type="Proteomes" id="UP000078252">
    <property type="component" value="Unassembled WGS sequence"/>
</dbReference>
<gene>
    <name evidence="3" type="ORF">NS184_10565</name>
</gene>